<proteinExistence type="predicted"/>
<dbReference type="CTD" id="20322476"/>
<dbReference type="GeneID" id="20322476"/>
<dbReference type="EMBL" id="KL596829">
    <property type="protein sequence ID" value="KER23938.1"/>
    <property type="molecule type" value="Genomic_DNA"/>
</dbReference>
<accession>A0A074Z9Z2</accession>
<dbReference type="KEGG" id="ovi:T265_08297"/>
<protein>
    <submittedName>
        <fullName evidence="1">Uncharacterized protein</fullName>
    </submittedName>
</protein>
<reference evidence="1 2" key="1">
    <citation type="submission" date="2013-11" db="EMBL/GenBank/DDBJ databases">
        <title>Opisthorchis viverrini - life in the bile duct.</title>
        <authorList>
            <person name="Young N.D."/>
            <person name="Nagarajan N."/>
            <person name="Lin S.J."/>
            <person name="Korhonen P.K."/>
            <person name="Jex A.R."/>
            <person name="Hall R.S."/>
            <person name="Safavi-Hemami H."/>
            <person name="Kaewkong W."/>
            <person name="Bertrand D."/>
            <person name="Gao S."/>
            <person name="Seet Q."/>
            <person name="Wongkham S."/>
            <person name="Teh B.T."/>
            <person name="Wongkham C."/>
            <person name="Intapan P.M."/>
            <person name="Maleewong W."/>
            <person name="Yang X."/>
            <person name="Hu M."/>
            <person name="Wang Z."/>
            <person name="Hofmann A."/>
            <person name="Sternberg P.W."/>
            <person name="Tan P."/>
            <person name="Wang J."/>
            <person name="Gasser R.B."/>
        </authorList>
    </citation>
    <scope>NUCLEOTIDE SEQUENCE [LARGE SCALE GENOMIC DNA]</scope>
</reference>
<dbReference type="Proteomes" id="UP000054324">
    <property type="component" value="Unassembled WGS sequence"/>
</dbReference>
<organism evidence="1 2">
    <name type="scientific">Opisthorchis viverrini</name>
    <name type="common">Southeast Asian liver fluke</name>
    <dbReference type="NCBI Taxonomy" id="6198"/>
    <lineage>
        <taxon>Eukaryota</taxon>
        <taxon>Metazoa</taxon>
        <taxon>Spiralia</taxon>
        <taxon>Lophotrochozoa</taxon>
        <taxon>Platyhelminthes</taxon>
        <taxon>Trematoda</taxon>
        <taxon>Digenea</taxon>
        <taxon>Opisthorchiida</taxon>
        <taxon>Opisthorchiata</taxon>
        <taxon>Opisthorchiidae</taxon>
        <taxon>Opisthorchis</taxon>
    </lineage>
</organism>
<dbReference type="RefSeq" id="XP_009172317.1">
    <property type="nucleotide sequence ID" value="XM_009174053.1"/>
</dbReference>
<evidence type="ECO:0000313" key="2">
    <source>
        <dbReference type="Proteomes" id="UP000054324"/>
    </source>
</evidence>
<dbReference type="AlphaFoldDB" id="A0A074Z9Z2"/>
<name>A0A074Z9Z2_OPIVI</name>
<gene>
    <name evidence="1" type="ORF">T265_08297</name>
</gene>
<sequence length="99" mass="11749">MHRRDNLIKKPFCRDETFGAVSLRCFSSLREEVAAVRWANLRLHGWAFPVLSQENVEYGSTNFGDRRVNERKRGWAVMKRRYTMRKSPEIIGKVIRSDY</sequence>
<keyword evidence="2" id="KW-1185">Reference proteome</keyword>
<evidence type="ECO:0000313" key="1">
    <source>
        <dbReference type="EMBL" id="KER23938.1"/>
    </source>
</evidence>